<keyword evidence="2" id="KW-0238">DNA-binding</keyword>
<protein>
    <recommendedName>
        <fullName evidence="5">HTH marR-type domain-containing protein</fullName>
    </recommendedName>
</protein>
<dbReference type="InterPro" id="IPR023187">
    <property type="entry name" value="Tscrpt_reg_MarR-type_CS"/>
</dbReference>
<evidence type="ECO:0000256" key="3">
    <source>
        <dbReference type="ARBA" id="ARBA00023163"/>
    </source>
</evidence>
<name>A0ABP7KRU9_9MICO</name>
<proteinExistence type="predicted"/>
<accession>A0ABP7KRU9</accession>
<dbReference type="PANTHER" id="PTHR33164:SF95">
    <property type="entry name" value="TRANSCRIPTIONAL REGULATOR"/>
    <property type="match status" value="1"/>
</dbReference>
<evidence type="ECO:0000256" key="4">
    <source>
        <dbReference type="SAM" id="MobiDB-lite"/>
    </source>
</evidence>
<reference evidence="7" key="1">
    <citation type="journal article" date="2019" name="Int. J. Syst. Evol. Microbiol.">
        <title>The Global Catalogue of Microorganisms (GCM) 10K type strain sequencing project: providing services to taxonomists for standard genome sequencing and annotation.</title>
        <authorList>
            <consortium name="The Broad Institute Genomics Platform"/>
            <consortium name="The Broad Institute Genome Sequencing Center for Infectious Disease"/>
            <person name="Wu L."/>
            <person name="Ma J."/>
        </authorList>
    </citation>
    <scope>NUCLEOTIDE SEQUENCE [LARGE SCALE GENOMIC DNA]</scope>
    <source>
        <strain evidence="7">JCM 17021</strain>
    </source>
</reference>
<sequence>MVEGAHSTRYTQRVTDSIPTPAEAEMHNRPGHLIRRAQQVHSYLWTSMVSKDVTPSQFSALTVVAANPLCDQITLSRESGLDTSTAGTVIHRLVGAGWVEIDRDPKDRRRKLLSLTIEGQRVFDETLVKASAMTERMVECLDGGEQRQLTSLLARIVTHGEKLRESHAEGATAAGSPGGGSSVR</sequence>
<dbReference type="Gene3D" id="1.10.10.10">
    <property type="entry name" value="Winged helix-like DNA-binding domain superfamily/Winged helix DNA-binding domain"/>
    <property type="match status" value="1"/>
</dbReference>
<keyword evidence="7" id="KW-1185">Reference proteome</keyword>
<organism evidence="6 7">
    <name type="scientific">Leifsonia kafniensis</name>
    <dbReference type="NCBI Taxonomy" id="475957"/>
    <lineage>
        <taxon>Bacteria</taxon>
        <taxon>Bacillati</taxon>
        <taxon>Actinomycetota</taxon>
        <taxon>Actinomycetes</taxon>
        <taxon>Micrococcales</taxon>
        <taxon>Microbacteriaceae</taxon>
        <taxon>Leifsonia</taxon>
    </lineage>
</organism>
<gene>
    <name evidence="6" type="ORF">GCM10022381_30700</name>
</gene>
<dbReference type="PROSITE" id="PS50995">
    <property type="entry name" value="HTH_MARR_2"/>
    <property type="match status" value="1"/>
</dbReference>
<feature type="region of interest" description="Disordered" evidence="4">
    <location>
        <begin position="163"/>
        <end position="184"/>
    </location>
</feature>
<evidence type="ECO:0000256" key="1">
    <source>
        <dbReference type="ARBA" id="ARBA00023015"/>
    </source>
</evidence>
<evidence type="ECO:0000313" key="7">
    <source>
        <dbReference type="Proteomes" id="UP001501803"/>
    </source>
</evidence>
<evidence type="ECO:0000313" key="6">
    <source>
        <dbReference type="EMBL" id="GAA3886439.1"/>
    </source>
</evidence>
<evidence type="ECO:0000256" key="2">
    <source>
        <dbReference type="ARBA" id="ARBA00023125"/>
    </source>
</evidence>
<dbReference type="Pfam" id="PF12802">
    <property type="entry name" value="MarR_2"/>
    <property type="match status" value="1"/>
</dbReference>
<dbReference type="PROSITE" id="PS01117">
    <property type="entry name" value="HTH_MARR_1"/>
    <property type="match status" value="1"/>
</dbReference>
<dbReference type="InterPro" id="IPR036390">
    <property type="entry name" value="WH_DNA-bd_sf"/>
</dbReference>
<dbReference type="EMBL" id="BAABCN010000010">
    <property type="protein sequence ID" value="GAA3886439.1"/>
    <property type="molecule type" value="Genomic_DNA"/>
</dbReference>
<evidence type="ECO:0000259" key="5">
    <source>
        <dbReference type="PROSITE" id="PS50995"/>
    </source>
</evidence>
<dbReference type="InterPro" id="IPR039422">
    <property type="entry name" value="MarR/SlyA-like"/>
</dbReference>
<dbReference type="Proteomes" id="UP001501803">
    <property type="component" value="Unassembled WGS sequence"/>
</dbReference>
<dbReference type="PANTHER" id="PTHR33164">
    <property type="entry name" value="TRANSCRIPTIONAL REGULATOR, MARR FAMILY"/>
    <property type="match status" value="1"/>
</dbReference>
<dbReference type="InterPro" id="IPR000835">
    <property type="entry name" value="HTH_MarR-typ"/>
</dbReference>
<keyword evidence="3" id="KW-0804">Transcription</keyword>
<feature type="domain" description="HTH marR-type" evidence="5">
    <location>
        <begin position="27"/>
        <end position="158"/>
    </location>
</feature>
<dbReference type="SUPFAM" id="SSF46785">
    <property type="entry name" value="Winged helix' DNA-binding domain"/>
    <property type="match status" value="1"/>
</dbReference>
<comment type="caution">
    <text evidence="6">The sequence shown here is derived from an EMBL/GenBank/DDBJ whole genome shotgun (WGS) entry which is preliminary data.</text>
</comment>
<keyword evidence="1" id="KW-0805">Transcription regulation</keyword>
<dbReference type="SMART" id="SM00347">
    <property type="entry name" value="HTH_MARR"/>
    <property type="match status" value="1"/>
</dbReference>
<dbReference type="InterPro" id="IPR036388">
    <property type="entry name" value="WH-like_DNA-bd_sf"/>
</dbReference>